<dbReference type="EMBL" id="MFFS01000055">
    <property type="protein sequence ID" value="OGF21719.1"/>
    <property type="molecule type" value="Genomic_DNA"/>
</dbReference>
<dbReference type="InterPro" id="IPR029063">
    <property type="entry name" value="SAM-dependent_MTases_sf"/>
</dbReference>
<dbReference type="Gene3D" id="3.40.50.150">
    <property type="entry name" value="Vaccinia Virus protein VP39"/>
    <property type="match status" value="2"/>
</dbReference>
<dbReference type="Proteomes" id="UP000178323">
    <property type="component" value="Unassembled WGS sequence"/>
</dbReference>
<organism evidence="1 2">
    <name type="scientific">Candidatus Falkowbacteria bacterium RBG_13_39_14</name>
    <dbReference type="NCBI Taxonomy" id="1797985"/>
    <lineage>
        <taxon>Bacteria</taxon>
        <taxon>Candidatus Falkowiibacteriota</taxon>
    </lineage>
</organism>
<sequence>MTRSQLINIIIQHYGYKTYLEIGVNTPAQPGWNFDNIKIETKHGVDPSEKVKATFKTTSDEFFDKHISMKYDIIFIDGLHLFEQVYRDIINSLKWLNDNGAIVVHDCNPLLEKTQRRIHTSGAWHGDVWKAILKLRMREAAISIYTVDTDEGCAIIQKGVQKLFEVKDSNVDIYNFTFFDANRKKILNLIDVNQFKKIMNVKNKSNKIIKAKYGKIILGLKTLCRIIKNALFLRTKKNIKLNLGSGGTRMKDYINVDVLFVRETDLLAKLKHLPYFVRKETVSHIYASHILEHFSISEVKKILNICYNLLRKDGEMRISAPDFDKITKIYNNRWEYFQNKIPQSWLGVVYGGQNSKYDFHKTGFNYNWLKYLLEEAGFKDIKEYNADEFLEQYNIKDSSLYKKDFGEYISLNICARKK</sequence>
<evidence type="ECO:0008006" key="3">
    <source>
        <dbReference type="Google" id="ProtNLM"/>
    </source>
</evidence>
<evidence type="ECO:0000313" key="1">
    <source>
        <dbReference type="EMBL" id="OGF21719.1"/>
    </source>
</evidence>
<evidence type="ECO:0000313" key="2">
    <source>
        <dbReference type="Proteomes" id="UP000178323"/>
    </source>
</evidence>
<dbReference type="STRING" id="1797985.A2Y83_03285"/>
<gene>
    <name evidence="1" type="ORF">A2Y83_03285</name>
</gene>
<accession>A0A1F5S4Y7</accession>
<dbReference type="SUPFAM" id="SSF53335">
    <property type="entry name" value="S-adenosyl-L-methionine-dependent methyltransferases"/>
    <property type="match status" value="2"/>
</dbReference>
<comment type="caution">
    <text evidence="1">The sequence shown here is derived from an EMBL/GenBank/DDBJ whole genome shotgun (WGS) entry which is preliminary data.</text>
</comment>
<protein>
    <recommendedName>
        <fullName evidence="3">Methyltransferase type 11 domain-containing protein</fullName>
    </recommendedName>
</protein>
<reference evidence="1 2" key="1">
    <citation type="journal article" date="2016" name="Nat. Commun.">
        <title>Thousands of microbial genomes shed light on interconnected biogeochemical processes in an aquifer system.</title>
        <authorList>
            <person name="Anantharaman K."/>
            <person name="Brown C.T."/>
            <person name="Hug L.A."/>
            <person name="Sharon I."/>
            <person name="Castelle C.J."/>
            <person name="Probst A.J."/>
            <person name="Thomas B.C."/>
            <person name="Singh A."/>
            <person name="Wilkins M.J."/>
            <person name="Karaoz U."/>
            <person name="Brodie E.L."/>
            <person name="Williams K.H."/>
            <person name="Hubbard S.S."/>
            <person name="Banfield J.F."/>
        </authorList>
    </citation>
    <scope>NUCLEOTIDE SEQUENCE [LARGE SCALE GENOMIC DNA]</scope>
</reference>
<dbReference type="AlphaFoldDB" id="A0A1F5S4Y7"/>
<dbReference type="Pfam" id="PF13578">
    <property type="entry name" value="Methyltransf_24"/>
    <property type="match status" value="1"/>
</dbReference>
<proteinExistence type="predicted"/>
<name>A0A1F5S4Y7_9BACT</name>